<dbReference type="RefSeq" id="WP_073019605.1">
    <property type="nucleotide sequence ID" value="NZ_FQXU01000007.1"/>
</dbReference>
<evidence type="ECO:0000256" key="1">
    <source>
        <dbReference type="ARBA" id="ARBA00017378"/>
    </source>
</evidence>
<dbReference type="PROSITE" id="PS51201">
    <property type="entry name" value="RCK_N"/>
    <property type="match status" value="1"/>
</dbReference>
<dbReference type="Gene3D" id="3.30.70.1450">
    <property type="entry name" value="Regulator of K+ conductance, C-terminal domain"/>
    <property type="match status" value="1"/>
</dbReference>
<dbReference type="InterPro" id="IPR003148">
    <property type="entry name" value="RCK_N"/>
</dbReference>
<sequence length="223" mass="24243">MKDIIIGCGVMGSGLAQNLIKKGHSVTIIDNNPDSFKLLGENFKGKMIVGIGFDKDVLTEAGISFVDAVIACSNSDEANALIGRISKNIYKVPRVIARLHDPRKAEIYRTLGIQTISSAAWGIQRATDLLSYNQLDSVLTIGNSSVELVRIETPALLVGRTVSEVTSIGEFQVVAISRANKTFLPTWGTVFEKHDVIFISVVASSASRLKTLLGLDQKWRKNI</sequence>
<dbReference type="EMBL" id="FQXU01000007">
    <property type="protein sequence ID" value="SHI16620.1"/>
    <property type="molecule type" value="Genomic_DNA"/>
</dbReference>
<accession>A0A1M5YXH7</accession>
<evidence type="ECO:0000259" key="6">
    <source>
        <dbReference type="PROSITE" id="PS51202"/>
    </source>
</evidence>
<evidence type="ECO:0000256" key="4">
    <source>
        <dbReference type="ARBA" id="ARBA00023027"/>
    </source>
</evidence>
<proteinExistence type="predicted"/>
<dbReference type="SUPFAM" id="SSF51735">
    <property type="entry name" value="NAD(P)-binding Rossmann-fold domains"/>
    <property type="match status" value="1"/>
</dbReference>
<evidence type="ECO:0000256" key="3">
    <source>
        <dbReference type="ARBA" id="ARBA00022958"/>
    </source>
</evidence>
<keyword evidence="2" id="KW-0633">Potassium transport</keyword>
<dbReference type="Gene3D" id="3.40.50.720">
    <property type="entry name" value="NAD(P)-binding Rossmann-like Domain"/>
    <property type="match status" value="1"/>
</dbReference>
<evidence type="ECO:0000256" key="2">
    <source>
        <dbReference type="ARBA" id="ARBA00022538"/>
    </source>
</evidence>
<keyword evidence="4" id="KW-0520">NAD</keyword>
<dbReference type="PANTHER" id="PTHR43833:SF8">
    <property type="entry name" value="TRK SYSTEM POTASSIUM UPTAKE PROTEIN TRKA"/>
    <property type="match status" value="1"/>
</dbReference>
<dbReference type="AlphaFoldDB" id="A0A1M5YXH7"/>
<evidence type="ECO:0000259" key="5">
    <source>
        <dbReference type="PROSITE" id="PS51201"/>
    </source>
</evidence>
<dbReference type="PROSITE" id="PS51202">
    <property type="entry name" value="RCK_C"/>
    <property type="match status" value="1"/>
</dbReference>
<dbReference type="InterPro" id="IPR036721">
    <property type="entry name" value="RCK_C_sf"/>
</dbReference>
<dbReference type="GO" id="GO:0005886">
    <property type="term" value="C:plasma membrane"/>
    <property type="evidence" value="ECO:0007669"/>
    <property type="project" value="InterPro"/>
</dbReference>
<feature type="domain" description="RCK N-terminal" evidence="5">
    <location>
        <begin position="1"/>
        <end position="117"/>
    </location>
</feature>
<gene>
    <name evidence="7" type="ORF">SAMN02745941_02305</name>
</gene>
<feature type="domain" description="RCK C-terminal" evidence="6">
    <location>
        <begin position="136"/>
        <end position="215"/>
    </location>
</feature>
<dbReference type="InterPro" id="IPR036291">
    <property type="entry name" value="NAD(P)-bd_dom_sf"/>
</dbReference>
<evidence type="ECO:0000313" key="7">
    <source>
        <dbReference type="EMBL" id="SHI16620.1"/>
    </source>
</evidence>
<evidence type="ECO:0000313" key="8">
    <source>
        <dbReference type="Proteomes" id="UP000184241"/>
    </source>
</evidence>
<organism evidence="7 8">
    <name type="scientific">Clostridium intestinale DSM 6191</name>
    <dbReference type="NCBI Taxonomy" id="1121320"/>
    <lineage>
        <taxon>Bacteria</taxon>
        <taxon>Bacillati</taxon>
        <taxon>Bacillota</taxon>
        <taxon>Clostridia</taxon>
        <taxon>Eubacteriales</taxon>
        <taxon>Clostridiaceae</taxon>
        <taxon>Clostridium</taxon>
    </lineage>
</organism>
<dbReference type="SUPFAM" id="SSF116726">
    <property type="entry name" value="TrkA C-terminal domain-like"/>
    <property type="match status" value="1"/>
</dbReference>
<protein>
    <recommendedName>
        <fullName evidence="1">Trk system potassium uptake protein TrkA</fullName>
    </recommendedName>
</protein>
<dbReference type="Proteomes" id="UP000184241">
    <property type="component" value="Unassembled WGS sequence"/>
</dbReference>
<keyword evidence="3" id="KW-0630">Potassium</keyword>
<keyword evidence="2" id="KW-0813">Transport</keyword>
<reference evidence="7 8" key="1">
    <citation type="submission" date="2016-11" db="EMBL/GenBank/DDBJ databases">
        <authorList>
            <person name="Jaros S."/>
            <person name="Januszkiewicz K."/>
            <person name="Wedrychowicz H."/>
        </authorList>
    </citation>
    <scope>NUCLEOTIDE SEQUENCE [LARGE SCALE GENOMIC DNA]</scope>
    <source>
        <strain evidence="7 8">DSM 6191</strain>
    </source>
</reference>
<dbReference type="InterPro" id="IPR006037">
    <property type="entry name" value="RCK_C"/>
</dbReference>
<dbReference type="InterPro" id="IPR050721">
    <property type="entry name" value="Trk_Ktr_HKT_K-transport"/>
</dbReference>
<dbReference type="Pfam" id="PF02254">
    <property type="entry name" value="TrkA_N"/>
    <property type="match status" value="1"/>
</dbReference>
<dbReference type="Pfam" id="PF02080">
    <property type="entry name" value="TrkA_C"/>
    <property type="match status" value="1"/>
</dbReference>
<dbReference type="GO" id="GO:0015079">
    <property type="term" value="F:potassium ion transmembrane transporter activity"/>
    <property type="evidence" value="ECO:0007669"/>
    <property type="project" value="InterPro"/>
</dbReference>
<keyword evidence="2" id="KW-0406">Ion transport</keyword>
<dbReference type="InterPro" id="IPR006036">
    <property type="entry name" value="K_uptake_TrkA"/>
</dbReference>
<dbReference type="PRINTS" id="PR00335">
    <property type="entry name" value="KUPTAKETRKA"/>
</dbReference>
<dbReference type="PANTHER" id="PTHR43833">
    <property type="entry name" value="POTASSIUM CHANNEL PROTEIN 2-RELATED-RELATED"/>
    <property type="match status" value="1"/>
</dbReference>
<name>A0A1M5YXH7_9CLOT</name>